<dbReference type="PANTHER" id="PTHR30146">
    <property type="entry name" value="LACI-RELATED TRANSCRIPTIONAL REPRESSOR"/>
    <property type="match status" value="1"/>
</dbReference>
<dbReference type="EMBL" id="JAMRYM010000070">
    <property type="protein sequence ID" value="MCM6763557.1"/>
    <property type="molecule type" value="Genomic_DNA"/>
</dbReference>
<protein>
    <submittedName>
        <fullName evidence="6">LacI family DNA-binding transcriptional regulator</fullName>
    </submittedName>
</protein>
<evidence type="ECO:0000313" key="7">
    <source>
        <dbReference type="Proteomes" id="UP001155240"/>
    </source>
</evidence>
<keyword evidence="2" id="KW-0805">Transcription regulation</keyword>
<evidence type="ECO:0000259" key="5">
    <source>
        <dbReference type="PROSITE" id="PS50932"/>
    </source>
</evidence>
<dbReference type="Proteomes" id="UP001155240">
    <property type="component" value="Unassembled WGS sequence"/>
</dbReference>
<dbReference type="Pfam" id="PF13377">
    <property type="entry name" value="Peripla_BP_3"/>
    <property type="match status" value="1"/>
</dbReference>
<dbReference type="InterPro" id="IPR046335">
    <property type="entry name" value="LacI/GalR-like_sensor"/>
</dbReference>
<evidence type="ECO:0000256" key="4">
    <source>
        <dbReference type="ARBA" id="ARBA00023163"/>
    </source>
</evidence>
<dbReference type="CDD" id="cd06288">
    <property type="entry name" value="PBP1_sucrose_transcription_regulator"/>
    <property type="match status" value="1"/>
</dbReference>
<dbReference type="PANTHER" id="PTHR30146:SF148">
    <property type="entry name" value="HTH-TYPE TRANSCRIPTIONAL REPRESSOR PURR-RELATED"/>
    <property type="match status" value="1"/>
</dbReference>
<dbReference type="Gene3D" id="1.10.260.40">
    <property type="entry name" value="lambda repressor-like DNA-binding domains"/>
    <property type="match status" value="1"/>
</dbReference>
<name>A0A9X2IU15_9MICO</name>
<dbReference type="SUPFAM" id="SSF47413">
    <property type="entry name" value="lambda repressor-like DNA-binding domains"/>
    <property type="match status" value="1"/>
</dbReference>
<evidence type="ECO:0000256" key="2">
    <source>
        <dbReference type="ARBA" id="ARBA00023015"/>
    </source>
</evidence>
<evidence type="ECO:0000313" key="6">
    <source>
        <dbReference type="EMBL" id="MCM6763557.1"/>
    </source>
</evidence>
<dbReference type="SUPFAM" id="SSF53822">
    <property type="entry name" value="Periplasmic binding protein-like I"/>
    <property type="match status" value="1"/>
</dbReference>
<dbReference type="InterPro" id="IPR028082">
    <property type="entry name" value="Peripla_BP_I"/>
</dbReference>
<feature type="domain" description="HTH lacI-type" evidence="5">
    <location>
        <begin position="1"/>
        <end position="57"/>
    </location>
</feature>
<proteinExistence type="predicted"/>
<gene>
    <name evidence="6" type="ORF">NB037_14125</name>
</gene>
<accession>A0A9X2IU15</accession>
<keyword evidence="1" id="KW-0678">Repressor</keyword>
<keyword evidence="4" id="KW-0804">Transcription</keyword>
<dbReference type="GO" id="GO:0000976">
    <property type="term" value="F:transcription cis-regulatory region binding"/>
    <property type="evidence" value="ECO:0007669"/>
    <property type="project" value="TreeGrafter"/>
</dbReference>
<dbReference type="SMART" id="SM00354">
    <property type="entry name" value="HTH_LACI"/>
    <property type="match status" value="1"/>
</dbReference>
<reference evidence="6" key="1">
    <citation type="submission" date="2022-06" db="EMBL/GenBank/DDBJ databases">
        <title>Whole genome shotgun sequencing (WGS) of Rathayibacter sp. ZW T2_19, isolated from stored onions (Allium cepa).</title>
        <authorList>
            <person name="Stoll D.A."/>
            <person name="Huch M."/>
        </authorList>
    </citation>
    <scope>NUCLEOTIDE SEQUENCE</scope>
    <source>
        <strain evidence="6">ZW T2_19</strain>
    </source>
</reference>
<dbReference type="Gene3D" id="3.40.50.2300">
    <property type="match status" value="2"/>
</dbReference>
<evidence type="ECO:0000256" key="1">
    <source>
        <dbReference type="ARBA" id="ARBA00022491"/>
    </source>
</evidence>
<dbReference type="GO" id="GO:0003700">
    <property type="term" value="F:DNA-binding transcription factor activity"/>
    <property type="evidence" value="ECO:0007669"/>
    <property type="project" value="TreeGrafter"/>
</dbReference>
<organism evidence="6 7">
    <name type="scientific">Rathayibacter rubneri</name>
    <dbReference type="NCBI Taxonomy" id="2950106"/>
    <lineage>
        <taxon>Bacteria</taxon>
        <taxon>Bacillati</taxon>
        <taxon>Actinomycetota</taxon>
        <taxon>Actinomycetes</taxon>
        <taxon>Micrococcales</taxon>
        <taxon>Microbacteriaceae</taxon>
        <taxon>Rathayibacter</taxon>
    </lineage>
</organism>
<dbReference type="AlphaFoldDB" id="A0A9X2IU15"/>
<keyword evidence="3 6" id="KW-0238">DNA-binding</keyword>
<evidence type="ECO:0000256" key="3">
    <source>
        <dbReference type="ARBA" id="ARBA00023125"/>
    </source>
</evidence>
<dbReference type="Pfam" id="PF00356">
    <property type="entry name" value="LacI"/>
    <property type="match status" value="1"/>
</dbReference>
<dbReference type="PROSITE" id="PS50932">
    <property type="entry name" value="HTH_LACI_2"/>
    <property type="match status" value="1"/>
</dbReference>
<keyword evidence="7" id="KW-1185">Reference proteome</keyword>
<sequence length="334" mass="35409">MTIADVAERAGLSKTSVSLILNDRPGSRLSADAVERVHAAVAELGYRPDPAARSLRLGTTRTIGFLSDEVTVTRFASAMIRGVLDAAEHREHTVLIAETGRDPRKTAPALDAMLDRRADGVIVGLMGAKQIDVPPVAGDVRVVLLNASSPTGEPAILPDEEEAGRAIARQLLDAGHRRIALIGDSPAAATNPRVSVTVGARFAGLDAAFAEAGVRLMERVLVEPWEPAGGFDAMRRLLQGPELPTGVVCLNDRLAFGAYQALQEGGLRIPEDVSVVSFDDDEIASYLRPGLTTARIPYEEMGRQAVDLLLGGGEGRRLVPMPIVVRGSVAPPRS</sequence>
<dbReference type="InterPro" id="IPR010982">
    <property type="entry name" value="Lambda_DNA-bd_dom_sf"/>
</dbReference>
<dbReference type="CDD" id="cd01392">
    <property type="entry name" value="HTH_LacI"/>
    <property type="match status" value="1"/>
</dbReference>
<dbReference type="InterPro" id="IPR000843">
    <property type="entry name" value="HTH_LacI"/>
</dbReference>
<comment type="caution">
    <text evidence="6">The sequence shown here is derived from an EMBL/GenBank/DDBJ whole genome shotgun (WGS) entry which is preliminary data.</text>
</comment>
<dbReference type="RefSeq" id="WP_251946735.1">
    <property type="nucleotide sequence ID" value="NZ_JAMRYM010000070.1"/>
</dbReference>